<keyword evidence="1" id="KW-1133">Transmembrane helix</keyword>
<dbReference type="OrthoDB" id="3577797at2"/>
<keyword evidence="1" id="KW-0472">Membrane</keyword>
<dbReference type="RefSeq" id="WP_132431183.1">
    <property type="nucleotide sequence ID" value="NZ_SMFZ01000002.1"/>
</dbReference>
<sequence length="144" mass="15465">MSTTISEPAPPTTHPAVAPASRNVRMRASDAEREDVVRRLHAAVGEGRLDLDEAESRTTTAYATRYRDELAPLVADLPGGGPVTGVPTWSWIREALVWRAHLLVRGPDAARPTAAQCRTAVRLAWVAVAWFVFCAVLGALVVGA</sequence>
<proteinExistence type="predicted"/>
<comment type="caution">
    <text evidence="3">The sequence shown here is derived from an EMBL/GenBank/DDBJ whole genome shotgun (WGS) entry which is preliminary data.</text>
</comment>
<keyword evidence="4" id="KW-1185">Reference proteome</keyword>
<dbReference type="Proteomes" id="UP000295560">
    <property type="component" value="Unassembled WGS sequence"/>
</dbReference>
<evidence type="ECO:0000313" key="4">
    <source>
        <dbReference type="Proteomes" id="UP000295560"/>
    </source>
</evidence>
<evidence type="ECO:0000256" key="1">
    <source>
        <dbReference type="SAM" id="Phobius"/>
    </source>
</evidence>
<keyword evidence="1" id="KW-0812">Transmembrane</keyword>
<reference evidence="3 4" key="1">
    <citation type="submission" date="2019-03" db="EMBL/GenBank/DDBJ databases">
        <title>Sequencing the genomes of 1000 actinobacteria strains.</title>
        <authorList>
            <person name="Klenk H.-P."/>
        </authorList>
    </citation>
    <scope>NUCLEOTIDE SEQUENCE [LARGE SCALE GENOMIC DNA]</scope>
    <source>
        <strain evidence="3 4">DSM 44969</strain>
    </source>
</reference>
<feature type="transmembrane region" description="Helical" evidence="1">
    <location>
        <begin position="123"/>
        <end position="142"/>
    </location>
</feature>
<dbReference type="InterPro" id="IPR012551">
    <property type="entry name" value="DUF1707_SHOCT-like"/>
</dbReference>
<dbReference type="EMBL" id="SMFZ01000002">
    <property type="protein sequence ID" value="TCK22371.1"/>
    <property type="molecule type" value="Genomic_DNA"/>
</dbReference>
<gene>
    <name evidence="3" type="ORF">EV378_6373</name>
</gene>
<dbReference type="AlphaFoldDB" id="A0A4R1HMJ8"/>
<protein>
    <submittedName>
        <fullName evidence="3">Uncharacterized protein DUF1707</fullName>
    </submittedName>
</protein>
<evidence type="ECO:0000259" key="2">
    <source>
        <dbReference type="Pfam" id="PF08044"/>
    </source>
</evidence>
<dbReference type="Pfam" id="PF08044">
    <property type="entry name" value="DUF1707"/>
    <property type="match status" value="1"/>
</dbReference>
<accession>A0A4R1HMJ8</accession>
<evidence type="ECO:0000313" key="3">
    <source>
        <dbReference type="EMBL" id="TCK22371.1"/>
    </source>
</evidence>
<organism evidence="3 4">
    <name type="scientific">Pseudonocardia endophytica</name>
    <dbReference type="NCBI Taxonomy" id="401976"/>
    <lineage>
        <taxon>Bacteria</taxon>
        <taxon>Bacillati</taxon>
        <taxon>Actinomycetota</taxon>
        <taxon>Actinomycetes</taxon>
        <taxon>Pseudonocardiales</taxon>
        <taxon>Pseudonocardiaceae</taxon>
        <taxon>Pseudonocardia</taxon>
    </lineage>
</organism>
<feature type="domain" description="DUF1707" evidence="2">
    <location>
        <begin position="26"/>
        <end position="78"/>
    </location>
</feature>
<name>A0A4R1HMJ8_PSEEN</name>
<dbReference type="PANTHER" id="PTHR40763">
    <property type="entry name" value="MEMBRANE PROTEIN-RELATED"/>
    <property type="match status" value="1"/>
</dbReference>
<dbReference type="PANTHER" id="PTHR40763:SF4">
    <property type="entry name" value="DUF1707 DOMAIN-CONTAINING PROTEIN"/>
    <property type="match status" value="1"/>
</dbReference>